<protein>
    <recommendedName>
        <fullName evidence="1">Probable 2-phosphosulfolactate phosphatase</fullName>
    </recommendedName>
</protein>
<organism evidence="2 3">
    <name type="scientific">candidate division TA06 bacterium</name>
    <dbReference type="NCBI Taxonomy" id="2250710"/>
    <lineage>
        <taxon>Bacteria</taxon>
        <taxon>Bacteria division TA06</taxon>
    </lineage>
</organism>
<dbReference type="GO" id="GO:0000287">
    <property type="term" value="F:magnesium ion binding"/>
    <property type="evidence" value="ECO:0007669"/>
    <property type="project" value="InterPro"/>
</dbReference>
<dbReference type="InterPro" id="IPR036702">
    <property type="entry name" value="ComB-like_sf"/>
</dbReference>
<evidence type="ECO:0000313" key="2">
    <source>
        <dbReference type="EMBL" id="RKX66759.1"/>
    </source>
</evidence>
<accession>A0A660S971</accession>
<feature type="non-terminal residue" evidence="2">
    <location>
        <position position="1"/>
    </location>
</feature>
<gene>
    <name evidence="2" type="ORF">DRP44_03375</name>
</gene>
<dbReference type="AlphaFoldDB" id="A0A660S971"/>
<dbReference type="GO" id="GO:0050532">
    <property type="term" value="F:2-phosphosulfolactate phosphatase activity"/>
    <property type="evidence" value="ECO:0007669"/>
    <property type="project" value="InterPro"/>
</dbReference>
<dbReference type="Gene3D" id="3.90.1560.10">
    <property type="entry name" value="ComB-like"/>
    <property type="match status" value="1"/>
</dbReference>
<dbReference type="Proteomes" id="UP000282321">
    <property type="component" value="Unassembled WGS sequence"/>
</dbReference>
<dbReference type="EMBL" id="QNBC01000033">
    <property type="protein sequence ID" value="RKX66759.1"/>
    <property type="molecule type" value="Genomic_DNA"/>
</dbReference>
<comment type="caution">
    <text evidence="2">The sequence shown here is derived from an EMBL/GenBank/DDBJ whole genome shotgun (WGS) entry which is preliminary data.</text>
</comment>
<reference evidence="2 3" key="1">
    <citation type="submission" date="2018-06" db="EMBL/GenBank/DDBJ databases">
        <title>Extensive metabolic versatility and redundancy in microbially diverse, dynamic hydrothermal sediments.</title>
        <authorList>
            <person name="Dombrowski N."/>
            <person name="Teske A."/>
            <person name="Baker B.J."/>
        </authorList>
    </citation>
    <scope>NUCLEOTIDE SEQUENCE [LARGE SCALE GENOMIC DNA]</scope>
    <source>
        <strain evidence="2">B35_G9</strain>
    </source>
</reference>
<name>A0A660S971_UNCT6</name>
<evidence type="ECO:0000313" key="3">
    <source>
        <dbReference type="Proteomes" id="UP000282321"/>
    </source>
</evidence>
<sequence length="83" mass="9479">GGFLMDSLLEEKLDITMNDSAYLSLISYRAVKHSLKNAVRKTEHGKELIWKGFEKDIDMALEKNVTDLIPLYHAGIIHSIRHV</sequence>
<dbReference type="InterPro" id="IPR005238">
    <property type="entry name" value="ComB-like"/>
</dbReference>
<dbReference type="Pfam" id="PF04029">
    <property type="entry name" value="2-ph_phosp"/>
    <property type="match status" value="1"/>
</dbReference>
<dbReference type="SUPFAM" id="SSF142823">
    <property type="entry name" value="ComB-like"/>
    <property type="match status" value="1"/>
</dbReference>
<proteinExistence type="predicted"/>
<evidence type="ECO:0000256" key="1">
    <source>
        <dbReference type="ARBA" id="ARBA00021948"/>
    </source>
</evidence>